<proteinExistence type="inferred from homology"/>
<dbReference type="InterPro" id="IPR004087">
    <property type="entry name" value="KH_dom"/>
</dbReference>
<dbReference type="SUPFAM" id="SSF110324">
    <property type="entry name" value="Ribosomal L27 protein-like"/>
    <property type="match status" value="1"/>
</dbReference>
<evidence type="ECO:0000313" key="6">
    <source>
        <dbReference type="EMBL" id="OGZ62547.1"/>
    </source>
</evidence>
<dbReference type="PANTHER" id="PTHR21321:SF4">
    <property type="entry name" value="EXOSOME COMPLEX COMPONENT RRP4"/>
    <property type="match status" value="1"/>
</dbReference>
<evidence type="ECO:0000313" key="7">
    <source>
        <dbReference type="Proteomes" id="UP000178991"/>
    </source>
</evidence>
<dbReference type="SMART" id="SM00316">
    <property type="entry name" value="S1"/>
    <property type="match status" value="1"/>
</dbReference>
<keyword evidence="1" id="KW-0963">Cytoplasm</keyword>
<dbReference type="GO" id="GO:0008143">
    <property type="term" value="F:poly(A) binding"/>
    <property type="evidence" value="ECO:0007669"/>
    <property type="project" value="InterPro"/>
</dbReference>
<dbReference type="AlphaFoldDB" id="A0A1G2HJ98"/>
<dbReference type="GO" id="GO:0034475">
    <property type="term" value="P:U4 snRNA 3'-end processing"/>
    <property type="evidence" value="ECO:0007669"/>
    <property type="project" value="TreeGrafter"/>
</dbReference>
<dbReference type="Gene3D" id="2.40.50.100">
    <property type="match status" value="1"/>
</dbReference>
<dbReference type="GO" id="GO:0000178">
    <property type="term" value="C:exosome (RNase complex)"/>
    <property type="evidence" value="ECO:0007669"/>
    <property type="project" value="UniProtKB-KW"/>
</dbReference>
<evidence type="ECO:0000256" key="4">
    <source>
        <dbReference type="PROSITE-ProRule" id="PRU00117"/>
    </source>
</evidence>
<organism evidence="6 7">
    <name type="scientific">Candidatus Staskawiczbacteria bacterium RIFCSPHIGHO2_01_FULL_34_27</name>
    <dbReference type="NCBI Taxonomy" id="1802199"/>
    <lineage>
        <taxon>Bacteria</taxon>
        <taxon>Candidatus Staskawicziibacteriota</taxon>
    </lineage>
</organism>
<dbReference type="PROSITE" id="PS50084">
    <property type="entry name" value="KH_TYPE_1"/>
    <property type="match status" value="1"/>
</dbReference>
<comment type="caution">
    <text evidence="6">The sequence shown here is derived from an EMBL/GenBank/DDBJ whole genome shotgun (WGS) entry which is preliminary data.</text>
</comment>
<dbReference type="EMBL" id="MHOL01000019">
    <property type="protein sequence ID" value="OGZ62547.1"/>
    <property type="molecule type" value="Genomic_DNA"/>
</dbReference>
<dbReference type="GO" id="GO:0071051">
    <property type="term" value="P:poly(A)-dependent snoRNA 3'-end processing"/>
    <property type="evidence" value="ECO:0007669"/>
    <property type="project" value="TreeGrafter"/>
</dbReference>
<dbReference type="InterPro" id="IPR012340">
    <property type="entry name" value="NA-bd_OB-fold"/>
</dbReference>
<gene>
    <name evidence="6" type="ORF">A2639_00495</name>
</gene>
<evidence type="ECO:0000259" key="5">
    <source>
        <dbReference type="PROSITE" id="PS50126"/>
    </source>
</evidence>
<dbReference type="Pfam" id="PF00013">
    <property type="entry name" value="KH_1"/>
    <property type="match status" value="1"/>
</dbReference>
<dbReference type="SUPFAM" id="SSF54791">
    <property type="entry name" value="Eukaryotic type KH-domain (KH-domain type I)"/>
    <property type="match status" value="1"/>
</dbReference>
<evidence type="ECO:0000256" key="3">
    <source>
        <dbReference type="ARBA" id="ARBA00022884"/>
    </source>
</evidence>
<dbReference type="InterPro" id="IPR036612">
    <property type="entry name" value="KH_dom_type_1_sf"/>
</dbReference>
<evidence type="ECO:0000256" key="2">
    <source>
        <dbReference type="ARBA" id="ARBA00022835"/>
    </source>
</evidence>
<feature type="domain" description="S1 motif" evidence="5">
    <location>
        <begin position="61"/>
        <end position="129"/>
    </location>
</feature>
<dbReference type="Proteomes" id="UP000178991">
    <property type="component" value="Unassembled WGS sequence"/>
</dbReference>
<accession>A0A1G2HJ98</accession>
<dbReference type="InterPro" id="IPR003029">
    <property type="entry name" value="S1_domain"/>
</dbReference>
<evidence type="ECO:0000256" key="1">
    <source>
        <dbReference type="ARBA" id="ARBA00022490"/>
    </source>
</evidence>
<protein>
    <recommendedName>
        <fullName evidence="5">S1 motif domain-containing protein</fullName>
    </recommendedName>
</protein>
<sequence length="221" mass="24420">MTNREIVIPGEIIVEGEKYLPGEGTERRGNKIVAIRYGLAEESKELVKVIPLSGVYHARRGNAIIGSVENITFNGWQIDIGTPENAFLPLSEVPGFVNKNSLDEVMNIRDSLVAKIIDINKRGIDLTIKGKGLGKIDEGIIMEINSNKVPRIIGKEGSMINIIKTETGCNITVGQNGLIWISGDSTENELLAKKAILFIAEKSYIEGLTEEVKKWFEKEKK</sequence>
<dbReference type="Gene3D" id="2.40.50.140">
    <property type="entry name" value="Nucleic acid-binding proteins"/>
    <property type="match status" value="1"/>
</dbReference>
<dbReference type="PANTHER" id="PTHR21321">
    <property type="entry name" value="PNAS-3 RELATED"/>
    <property type="match status" value="1"/>
</dbReference>
<dbReference type="InterPro" id="IPR023474">
    <property type="entry name" value="Rrp4"/>
</dbReference>
<name>A0A1G2HJ98_9BACT</name>
<reference evidence="6 7" key="1">
    <citation type="journal article" date="2016" name="Nat. Commun.">
        <title>Thousands of microbial genomes shed light on interconnected biogeochemical processes in an aquifer system.</title>
        <authorList>
            <person name="Anantharaman K."/>
            <person name="Brown C.T."/>
            <person name="Hug L.A."/>
            <person name="Sharon I."/>
            <person name="Castelle C.J."/>
            <person name="Probst A.J."/>
            <person name="Thomas B.C."/>
            <person name="Singh A."/>
            <person name="Wilkins M.J."/>
            <person name="Karaoz U."/>
            <person name="Brodie E.L."/>
            <person name="Williams K.H."/>
            <person name="Hubbard S.S."/>
            <person name="Banfield J.F."/>
        </authorList>
    </citation>
    <scope>NUCLEOTIDE SEQUENCE [LARGE SCALE GENOMIC DNA]</scope>
</reference>
<dbReference type="GO" id="GO:0071034">
    <property type="term" value="P:CUT catabolic process"/>
    <property type="evidence" value="ECO:0007669"/>
    <property type="project" value="TreeGrafter"/>
</dbReference>
<keyword evidence="3 4" id="KW-0694">RNA-binding</keyword>
<dbReference type="HAMAP" id="MF_00623">
    <property type="entry name" value="Exosome_Rrp4"/>
    <property type="match status" value="1"/>
</dbReference>
<dbReference type="InterPro" id="IPR026699">
    <property type="entry name" value="Exosome_RNA_bind1/RRP40/RRP4"/>
</dbReference>
<dbReference type="CDD" id="cd22524">
    <property type="entry name" value="KH-I_Rrp4_prokar"/>
    <property type="match status" value="1"/>
</dbReference>
<dbReference type="SUPFAM" id="SSF50249">
    <property type="entry name" value="Nucleic acid-binding proteins"/>
    <property type="match status" value="1"/>
</dbReference>
<keyword evidence="2" id="KW-0271">Exosome</keyword>
<dbReference type="GO" id="GO:0000467">
    <property type="term" value="P:exonucleolytic trimming to generate mature 3'-end of 5.8S rRNA from tricistronic rRNA transcript (SSU-rRNA, 5.8S rRNA, LSU-rRNA)"/>
    <property type="evidence" value="ECO:0007669"/>
    <property type="project" value="TreeGrafter"/>
</dbReference>
<dbReference type="NCBIfam" id="NF003181">
    <property type="entry name" value="PRK04163.1-1"/>
    <property type="match status" value="1"/>
</dbReference>
<dbReference type="Gene3D" id="3.30.1370.10">
    <property type="entry name" value="K Homology domain, type 1"/>
    <property type="match status" value="1"/>
</dbReference>
<dbReference type="InterPro" id="IPR004088">
    <property type="entry name" value="KH_dom_type_1"/>
</dbReference>
<dbReference type="PROSITE" id="PS50126">
    <property type="entry name" value="S1"/>
    <property type="match status" value="1"/>
</dbReference>
<dbReference type="SMART" id="SM00322">
    <property type="entry name" value="KH"/>
    <property type="match status" value="1"/>
</dbReference>